<accession>A0ABQ9V2T9</accession>
<dbReference type="EMBL" id="JASSZA010000008">
    <property type="protein sequence ID" value="KAK2103546.1"/>
    <property type="molecule type" value="Genomic_DNA"/>
</dbReference>
<evidence type="ECO:0000313" key="3">
    <source>
        <dbReference type="EMBL" id="KAK2103546.1"/>
    </source>
</evidence>
<keyword evidence="1" id="KW-1015">Disulfide bond</keyword>
<gene>
    <name evidence="3" type="ORF">P7K49_017402</name>
</gene>
<dbReference type="CDD" id="cd00055">
    <property type="entry name" value="EGF_Lam"/>
    <property type="match status" value="1"/>
</dbReference>
<dbReference type="Pfam" id="PF00053">
    <property type="entry name" value="EGF_laminin"/>
    <property type="match status" value="1"/>
</dbReference>
<dbReference type="PROSITE" id="PS01248">
    <property type="entry name" value="EGF_LAM_1"/>
    <property type="match status" value="1"/>
</dbReference>
<feature type="disulfide bond" evidence="1">
    <location>
        <begin position="40"/>
        <end position="49"/>
    </location>
</feature>
<protein>
    <recommendedName>
        <fullName evidence="2">Laminin EGF-like domain-containing protein</fullName>
    </recommendedName>
</protein>
<organism evidence="3 4">
    <name type="scientific">Saguinus oedipus</name>
    <name type="common">Cotton-top tamarin</name>
    <name type="synonym">Oedipomidas oedipus</name>
    <dbReference type="NCBI Taxonomy" id="9490"/>
    <lineage>
        <taxon>Eukaryota</taxon>
        <taxon>Metazoa</taxon>
        <taxon>Chordata</taxon>
        <taxon>Craniata</taxon>
        <taxon>Vertebrata</taxon>
        <taxon>Euteleostomi</taxon>
        <taxon>Mammalia</taxon>
        <taxon>Eutheria</taxon>
        <taxon>Euarchontoglires</taxon>
        <taxon>Primates</taxon>
        <taxon>Haplorrhini</taxon>
        <taxon>Platyrrhini</taxon>
        <taxon>Cebidae</taxon>
        <taxon>Callitrichinae</taxon>
        <taxon>Saguinus</taxon>
    </lineage>
</organism>
<dbReference type="PROSITE" id="PS50027">
    <property type="entry name" value="EGF_LAM_2"/>
    <property type="match status" value="1"/>
</dbReference>
<name>A0ABQ9V2T9_SAGOE</name>
<keyword evidence="4" id="KW-1185">Reference proteome</keyword>
<dbReference type="Proteomes" id="UP001266305">
    <property type="component" value="Unassembled WGS sequence"/>
</dbReference>
<comment type="caution">
    <text evidence="3">The sequence shown here is derived from an EMBL/GenBank/DDBJ whole genome shotgun (WGS) entry which is preliminary data.</text>
</comment>
<sequence length="220" mass="23135">MAPTDSPDSAPVPVSIQSVTATNQIGSVHDRCNETGFCECRKGTVGPKCDDCLPTHYWHQGYRECTPVPGGRGLQKRDRAGLRQSRPGAVTLRAGTFRTQRARSLLHPQSRWRLRGLTQPASQELRGGVGGTHADRALCPQPTSATTTSCCARTEAPACRTSAVPACAARPVCAASSPAVTPPAADDRGLDCYRAPGAAPHSTTLLGCLLLLGLAARLGR</sequence>
<evidence type="ECO:0000259" key="2">
    <source>
        <dbReference type="PROSITE" id="PS50027"/>
    </source>
</evidence>
<evidence type="ECO:0000256" key="1">
    <source>
        <dbReference type="PROSITE-ProRule" id="PRU00460"/>
    </source>
</evidence>
<reference evidence="3 4" key="1">
    <citation type="submission" date="2023-05" db="EMBL/GenBank/DDBJ databases">
        <title>B98-5 Cell Line De Novo Hybrid Assembly: An Optical Mapping Approach.</title>
        <authorList>
            <person name="Kananen K."/>
            <person name="Auerbach J.A."/>
            <person name="Kautto E."/>
            <person name="Blachly J.S."/>
        </authorList>
    </citation>
    <scope>NUCLEOTIDE SEQUENCE [LARGE SCALE GENOMIC DNA]</scope>
    <source>
        <strain evidence="3">B95-8</strain>
        <tissue evidence="3">Cell line</tissue>
    </source>
</reference>
<dbReference type="SUPFAM" id="SSF57196">
    <property type="entry name" value="EGF/Laminin"/>
    <property type="match status" value="1"/>
</dbReference>
<comment type="caution">
    <text evidence="1">Lacks conserved residue(s) required for the propagation of feature annotation.</text>
</comment>
<proteinExistence type="predicted"/>
<feature type="domain" description="Laminin EGF-like" evidence="2">
    <location>
        <begin position="23"/>
        <end position="67"/>
    </location>
</feature>
<keyword evidence="1" id="KW-0424">Laminin EGF-like domain</keyword>
<dbReference type="Gene3D" id="2.10.25.10">
    <property type="entry name" value="Laminin"/>
    <property type="match status" value="1"/>
</dbReference>
<dbReference type="InterPro" id="IPR002049">
    <property type="entry name" value="LE_dom"/>
</dbReference>
<evidence type="ECO:0000313" key="4">
    <source>
        <dbReference type="Proteomes" id="UP001266305"/>
    </source>
</evidence>